<sequence length="216" mass="21991">MPLAQTSSRMPRCALLAALVVGAALGVYFQLPAMTYYWGQSLRQEAQLRPVSLWLPAYQATIQGRPLRGVEKNLSGLTFNNGTGTLFASTNSPAQIVELSVEGEVLRIIRVSGAQDTEGIAHVEGGRFMLSGGAPQRAVCRGHRAGQPRSPGPRVGAAAAGHAAQQPGGGDRVVGRIRAAPAGGPGKVAAAAAEPAGQPPGGAHMAPAGLGGAVHQ</sequence>
<evidence type="ECO:0000256" key="4">
    <source>
        <dbReference type="SAM" id="MobiDB-lite"/>
    </source>
</evidence>
<accession>A0A858ZPB9</accession>
<keyword evidence="2" id="KW-1003">Cell membrane</keyword>
<evidence type="ECO:0000256" key="2">
    <source>
        <dbReference type="ARBA" id="ARBA00022475"/>
    </source>
</evidence>
<keyword evidence="3" id="KW-0472">Membrane</keyword>
<dbReference type="InterPro" id="IPR009722">
    <property type="entry name" value="YjiK/CarP"/>
</dbReference>
<dbReference type="GO" id="GO:0005886">
    <property type="term" value="C:plasma membrane"/>
    <property type="evidence" value="ECO:0007669"/>
    <property type="project" value="UniProtKB-SubCell"/>
</dbReference>
<dbReference type="EMBL" id="CP051298">
    <property type="protein sequence ID" value="QKD42322.1"/>
    <property type="molecule type" value="Genomic_DNA"/>
</dbReference>
<comment type="subcellular location">
    <subcellularLocation>
        <location evidence="1">Cell membrane</location>
    </subcellularLocation>
</comment>
<feature type="region of interest" description="Disordered" evidence="4">
    <location>
        <begin position="181"/>
        <end position="216"/>
    </location>
</feature>
<feature type="compositionally biased region" description="Low complexity" evidence="4">
    <location>
        <begin position="181"/>
        <end position="196"/>
    </location>
</feature>
<dbReference type="Proteomes" id="UP000500755">
    <property type="component" value="Chromosome"/>
</dbReference>
<evidence type="ECO:0000256" key="1">
    <source>
        <dbReference type="ARBA" id="ARBA00004236"/>
    </source>
</evidence>
<dbReference type="SUPFAM" id="SSF50956">
    <property type="entry name" value="Thermostable phytase (3-phytase)"/>
    <property type="match status" value="1"/>
</dbReference>
<evidence type="ECO:0000313" key="6">
    <source>
        <dbReference type="Proteomes" id="UP000500755"/>
    </source>
</evidence>
<evidence type="ECO:0000313" key="5">
    <source>
        <dbReference type="EMBL" id="QKD42322.1"/>
    </source>
</evidence>
<organism evidence="5 6">
    <name type="scientific">Alicycliphilus denitrificans</name>
    <dbReference type="NCBI Taxonomy" id="179636"/>
    <lineage>
        <taxon>Bacteria</taxon>
        <taxon>Pseudomonadati</taxon>
        <taxon>Pseudomonadota</taxon>
        <taxon>Betaproteobacteria</taxon>
        <taxon>Burkholderiales</taxon>
        <taxon>Comamonadaceae</taxon>
        <taxon>Alicycliphilus</taxon>
    </lineage>
</organism>
<gene>
    <name evidence="5" type="ORF">HF896_01260</name>
</gene>
<proteinExistence type="predicted"/>
<evidence type="ECO:0000256" key="3">
    <source>
        <dbReference type="ARBA" id="ARBA00023136"/>
    </source>
</evidence>
<reference evidence="5 6" key="1">
    <citation type="submission" date="2020-05" db="EMBL/GenBank/DDBJ databases">
        <title>Complete genome sequence of Alicycliphilus denitrificans DP3.</title>
        <authorList>
            <person name="Chen X."/>
        </authorList>
    </citation>
    <scope>NUCLEOTIDE SEQUENCE [LARGE SCALE GENOMIC DNA]</scope>
    <source>
        <strain evidence="5 6">DP3</strain>
    </source>
</reference>
<name>A0A858ZPB9_9BURK</name>
<protein>
    <submittedName>
        <fullName evidence="5">Uncharacterized protein</fullName>
    </submittedName>
</protein>
<dbReference type="Pfam" id="PF06977">
    <property type="entry name" value="SdiA-regulated"/>
    <property type="match status" value="1"/>
</dbReference>
<dbReference type="AlphaFoldDB" id="A0A858ZPB9"/>